<sequence length="451" mass="51535">MPLDNKTTSSRPEEITSVIHQSIPVEISDLIIDHCRGRFSSLKTCSTVSRAWGLRARFHIFKTIHLRFENFESFLYLLDKSRAAEPNVRFRGPAEIVQHLILEEGAYSPNEWVDKAISSLTAHLAPNITNLTILDFNFTTPTSHEGEAQAAPLPLPFTLQCPGAFERITHLRLEAPIFLSYEEFVGFLCSFPLLQSLFLGLERHSATTRIFPGFDQQKIRQHKLPLSVRRLGLNLKDQMIFPWLFDQPCLDNIDRLEVFFKDTSLLIPISKLLKRVGTSLRDLYISFPIEGPYPESADDDPSTPKFKFTLAHNPKLRRLSFPGIVLDNQSAFTWLPELLSTTLIVTSPDSLPSYSPIEELQFYLFVSPMNLLATCWPWTEFHELLKSPSPSGSRSFTGLKRITFIVDPLINGTDKVSSRVRKRLPILDGEGVLWFREGKYRVQYERKSHSS</sequence>
<evidence type="ECO:0000313" key="2">
    <source>
        <dbReference type="Proteomes" id="UP000308600"/>
    </source>
</evidence>
<evidence type="ECO:0000313" key="1">
    <source>
        <dbReference type="EMBL" id="TFK70855.1"/>
    </source>
</evidence>
<name>A0ACD3AYG5_9AGAR</name>
<proteinExistence type="predicted"/>
<reference evidence="1 2" key="1">
    <citation type="journal article" date="2019" name="Nat. Ecol. Evol.">
        <title>Megaphylogeny resolves global patterns of mushroom evolution.</title>
        <authorList>
            <person name="Varga T."/>
            <person name="Krizsan K."/>
            <person name="Foldi C."/>
            <person name="Dima B."/>
            <person name="Sanchez-Garcia M."/>
            <person name="Sanchez-Ramirez S."/>
            <person name="Szollosi G.J."/>
            <person name="Szarkandi J.G."/>
            <person name="Papp V."/>
            <person name="Albert L."/>
            <person name="Andreopoulos W."/>
            <person name="Angelini C."/>
            <person name="Antonin V."/>
            <person name="Barry K.W."/>
            <person name="Bougher N.L."/>
            <person name="Buchanan P."/>
            <person name="Buyck B."/>
            <person name="Bense V."/>
            <person name="Catcheside P."/>
            <person name="Chovatia M."/>
            <person name="Cooper J."/>
            <person name="Damon W."/>
            <person name="Desjardin D."/>
            <person name="Finy P."/>
            <person name="Geml J."/>
            <person name="Haridas S."/>
            <person name="Hughes K."/>
            <person name="Justo A."/>
            <person name="Karasinski D."/>
            <person name="Kautmanova I."/>
            <person name="Kiss B."/>
            <person name="Kocsube S."/>
            <person name="Kotiranta H."/>
            <person name="LaButti K.M."/>
            <person name="Lechner B.E."/>
            <person name="Liimatainen K."/>
            <person name="Lipzen A."/>
            <person name="Lukacs Z."/>
            <person name="Mihaltcheva S."/>
            <person name="Morgado L.N."/>
            <person name="Niskanen T."/>
            <person name="Noordeloos M.E."/>
            <person name="Ohm R.A."/>
            <person name="Ortiz-Santana B."/>
            <person name="Ovrebo C."/>
            <person name="Racz N."/>
            <person name="Riley R."/>
            <person name="Savchenko A."/>
            <person name="Shiryaev A."/>
            <person name="Soop K."/>
            <person name="Spirin V."/>
            <person name="Szebenyi C."/>
            <person name="Tomsovsky M."/>
            <person name="Tulloss R.E."/>
            <person name="Uehling J."/>
            <person name="Grigoriev I.V."/>
            <person name="Vagvolgyi C."/>
            <person name="Papp T."/>
            <person name="Martin F.M."/>
            <person name="Miettinen O."/>
            <person name="Hibbett D.S."/>
            <person name="Nagy L.G."/>
        </authorList>
    </citation>
    <scope>NUCLEOTIDE SEQUENCE [LARGE SCALE GENOMIC DNA]</scope>
    <source>
        <strain evidence="1 2">NL-1719</strain>
    </source>
</reference>
<keyword evidence="2" id="KW-1185">Reference proteome</keyword>
<gene>
    <name evidence="1" type="ORF">BDN72DRAFT_838382</name>
</gene>
<protein>
    <submittedName>
        <fullName evidence="1">Uncharacterized protein</fullName>
    </submittedName>
</protein>
<accession>A0ACD3AYG5</accession>
<dbReference type="EMBL" id="ML208306">
    <property type="protein sequence ID" value="TFK70855.1"/>
    <property type="molecule type" value="Genomic_DNA"/>
</dbReference>
<organism evidence="1 2">
    <name type="scientific">Pluteus cervinus</name>
    <dbReference type="NCBI Taxonomy" id="181527"/>
    <lineage>
        <taxon>Eukaryota</taxon>
        <taxon>Fungi</taxon>
        <taxon>Dikarya</taxon>
        <taxon>Basidiomycota</taxon>
        <taxon>Agaricomycotina</taxon>
        <taxon>Agaricomycetes</taxon>
        <taxon>Agaricomycetidae</taxon>
        <taxon>Agaricales</taxon>
        <taxon>Pluteineae</taxon>
        <taxon>Pluteaceae</taxon>
        <taxon>Pluteus</taxon>
    </lineage>
</organism>
<dbReference type="Proteomes" id="UP000308600">
    <property type="component" value="Unassembled WGS sequence"/>
</dbReference>